<gene>
    <name evidence="1" type="ORF">F8E02_07790</name>
</gene>
<protein>
    <recommendedName>
        <fullName evidence="3">Lipocalin-like domain-containing protein</fullName>
    </recommendedName>
</protein>
<evidence type="ECO:0000313" key="2">
    <source>
        <dbReference type="Proteomes" id="UP001281203"/>
    </source>
</evidence>
<proteinExistence type="predicted"/>
<sequence>MPGELIGESRGKIIGTRIVELLETSPKIETTDQSTGKLLDLDAEDMSTAWSVWRSPDTFYAEGMGVTTSKDGEMAMYTGSGTGKGSAGSPETSFHGMLVFRSSTPKWARLNGIAVMVEYTVDADGNTHTRLWEWKGRP</sequence>
<evidence type="ECO:0008006" key="3">
    <source>
        <dbReference type="Google" id="ProtNLM"/>
    </source>
</evidence>
<accession>A0ABU3X1J9</accession>
<evidence type="ECO:0000313" key="1">
    <source>
        <dbReference type="EMBL" id="MDV2481912.1"/>
    </source>
</evidence>
<reference evidence="1 2" key="1">
    <citation type="submission" date="2019-10" db="EMBL/GenBank/DDBJ databases">
        <title>Isolation and characterization of Methanoculleus sp. Wushi-C6 from a hot spring well.</title>
        <authorList>
            <person name="Chen S.-C."/>
            <person name="Lan Z.-H."/>
            <person name="You Y.-T."/>
            <person name="Lai M.-C."/>
        </authorList>
    </citation>
    <scope>NUCLEOTIDE SEQUENCE [LARGE SCALE GENOMIC DNA]</scope>
    <source>
        <strain evidence="1 2">Wushi-C6</strain>
    </source>
</reference>
<keyword evidence="2" id="KW-1185">Reference proteome</keyword>
<name>A0ABU3X1J9_9EURY</name>
<dbReference type="EMBL" id="WBKO01000001">
    <property type="protein sequence ID" value="MDV2481912.1"/>
    <property type="molecule type" value="Genomic_DNA"/>
</dbReference>
<organism evidence="1 2">
    <name type="scientific">Methanoculleus caldifontis</name>
    <dbReference type="NCBI Taxonomy" id="2651577"/>
    <lineage>
        <taxon>Archaea</taxon>
        <taxon>Methanobacteriati</taxon>
        <taxon>Methanobacteriota</taxon>
        <taxon>Stenosarchaea group</taxon>
        <taxon>Methanomicrobia</taxon>
        <taxon>Methanomicrobiales</taxon>
        <taxon>Methanomicrobiaceae</taxon>
        <taxon>Methanoculleus</taxon>
    </lineage>
</organism>
<dbReference type="RefSeq" id="WP_317064931.1">
    <property type="nucleotide sequence ID" value="NZ_WBKO01000001.1"/>
</dbReference>
<comment type="caution">
    <text evidence="1">The sequence shown here is derived from an EMBL/GenBank/DDBJ whole genome shotgun (WGS) entry which is preliminary data.</text>
</comment>
<dbReference type="Proteomes" id="UP001281203">
    <property type="component" value="Unassembled WGS sequence"/>
</dbReference>